<protein>
    <recommendedName>
        <fullName evidence="4">Lipoprotein</fullName>
    </recommendedName>
</protein>
<evidence type="ECO:0008006" key="4">
    <source>
        <dbReference type="Google" id="ProtNLM"/>
    </source>
</evidence>
<dbReference type="Proteomes" id="UP001589710">
    <property type="component" value="Unassembled WGS sequence"/>
</dbReference>
<accession>A0ABV5R904</accession>
<reference evidence="2 3" key="1">
    <citation type="submission" date="2024-09" db="EMBL/GenBank/DDBJ databases">
        <authorList>
            <person name="Sun Q."/>
            <person name="Mori K."/>
        </authorList>
    </citation>
    <scope>NUCLEOTIDE SEQUENCE [LARGE SCALE GENOMIC DNA]</scope>
    <source>
        <strain evidence="2 3">JCM 3331</strain>
    </source>
</reference>
<gene>
    <name evidence="2" type="ORF">ACFFTL_15925</name>
</gene>
<evidence type="ECO:0000313" key="2">
    <source>
        <dbReference type="EMBL" id="MFB9573757.1"/>
    </source>
</evidence>
<feature type="region of interest" description="Disordered" evidence="1">
    <location>
        <begin position="1"/>
        <end position="31"/>
    </location>
</feature>
<dbReference type="EMBL" id="JBHMCG010000072">
    <property type="protein sequence ID" value="MFB9573757.1"/>
    <property type="molecule type" value="Genomic_DNA"/>
</dbReference>
<sequence length="184" mass="19207">MSATGCTASGTPKTSGHAIATSSAAGTSCGSTAFSAPPVKNIPRNWTFTAIRKVDPAWGDEKNVALVDKPLTAKVEWESDRVDEAAVLAAIGDESELIASGTSDALSEMDRFLSGVKEEKEYIGYAAVEKVTVPLSLKCLDGTTVQGKLFTWAEAEIGVVVCATKYGKGKAPVAALKAQTEFCN</sequence>
<feature type="compositionally biased region" description="Polar residues" evidence="1">
    <location>
        <begin position="1"/>
        <end position="13"/>
    </location>
</feature>
<proteinExistence type="predicted"/>
<dbReference type="RefSeq" id="WP_345518509.1">
    <property type="nucleotide sequence ID" value="NZ_BAAAXD010000045.1"/>
</dbReference>
<comment type="caution">
    <text evidence="2">The sequence shown here is derived from an EMBL/GenBank/DDBJ whole genome shotgun (WGS) entry which is preliminary data.</text>
</comment>
<evidence type="ECO:0000256" key="1">
    <source>
        <dbReference type="SAM" id="MobiDB-lite"/>
    </source>
</evidence>
<evidence type="ECO:0000313" key="3">
    <source>
        <dbReference type="Proteomes" id="UP001589710"/>
    </source>
</evidence>
<feature type="compositionally biased region" description="Low complexity" evidence="1">
    <location>
        <begin position="14"/>
        <end position="31"/>
    </location>
</feature>
<keyword evidence="3" id="KW-1185">Reference proteome</keyword>
<organism evidence="2 3">
    <name type="scientific">Streptomyces yanii</name>
    <dbReference type="NCBI Taxonomy" id="78510"/>
    <lineage>
        <taxon>Bacteria</taxon>
        <taxon>Bacillati</taxon>
        <taxon>Actinomycetota</taxon>
        <taxon>Actinomycetes</taxon>
        <taxon>Kitasatosporales</taxon>
        <taxon>Streptomycetaceae</taxon>
        <taxon>Streptomyces</taxon>
    </lineage>
</organism>
<name>A0ABV5R904_9ACTN</name>